<comment type="caution">
    <text evidence="1">The sequence shown here is derived from an EMBL/GenBank/DDBJ whole genome shotgun (WGS) entry which is preliminary data.</text>
</comment>
<organism evidence="1 2">
    <name type="scientific">Cichorium intybus</name>
    <name type="common">Chicory</name>
    <dbReference type="NCBI Taxonomy" id="13427"/>
    <lineage>
        <taxon>Eukaryota</taxon>
        <taxon>Viridiplantae</taxon>
        <taxon>Streptophyta</taxon>
        <taxon>Embryophyta</taxon>
        <taxon>Tracheophyta</taxon>
        <taxon>Spermatophyta</taxon>
        <taxon>Magnoliopsida</taxon>
        <taxon>eudicotyledons</taxon>
        <taxon>Gunneridae</taxon>
        <taxon>Pentapetalae</taxon>
        <taxon>asterids</taxon>
        <taxon>campanulids</taxon>
        <taxon>Asterales</taxon>
        <taxon>Asteraceae</taxon>
        <taxon>Cichorioideae</taxon>
        <taxon>Cichorieae</taxon>
        <taxon>Cichoriinae</taxon>
        <taxon>Cichorium</taxon>
    </lineage>
</organism>
<sequence>MRWRPCSSMMIAISISFSTRSECIYSMEMLEQLNVEFSISLLSVASLLLDYARQGYRLLHSHMTICTMFAMQ</sequence>
<gene>
    <name evidence="1" type="ORF">L2E82_26671</name>
</gene>
<name>A0ACB9CRA8_CICIN</name>
<proteinExistence type="predicted"/>
<reference evidence="1 2" key="2">
    <citation type="journal article" date="2022" name="Mol. Ecol. Resour.">
        <title>The genomes of chicory, endive, great burdock and yacon provide insights into Asteraceae paleo-polyploidization history and plant inulin production.</title>
        <authorList>
            <person name="Fan W."/>
            <person name="Wang S."/>
            <person name="Wang H."/>
            <person name="Wang A."/>
            <person name="Jiang F."/>
            <person name="Liu H."/>
            <person name="Zhao H."/>
            <person name="Xu D."/>
            <person name="Zhang Y."/>
        </authorList>
    </citation>
    <scope>NUCLEOTIDE SEQUENCE [LARGE SCALE GENOMIC DNA]</scope>
    <source>
        <strain evidence="2">cv. Punajuju</strain>
        <tissue evidence="1">Leaves</tissue>
    </source>
</reference>
<evidence type="ECO:0000313" key="2">
    <source>
        <dbReference type="Proteomes" id="UP001055811"/>
    </source>
</evidence>
<keyword evidence="2" id="KW-1185">Reference proteome</keyword>
<protein>
    <submittedName>
        <fullName evidence="1">Uncharacterized protein</fullName>
    </submittedName>
</protein>
<dbReference type="EMBL" id="CM042013">
    <property type="protein sequence ID" value="KAI3736698.1"/>
    <property type="molecule type" value="Genomic_DNA"/>
</dbReference>
<accession>A0ACB9CRA8</accession>
<reference evidence="2" key="1">
    <citation type="journal article" date="2022" name="Mol. Ecol. Resour.">
        <title>The genomes of chicory, endive, great burdock and yacon provide insights into Asteraceae palaeo-polyploidization history and plant inulin production.</title>
        <authorList>
            <person name="Fan W."/>
            <person name="Wang S."/>
            <person name="Wang H."/>
            <person name="Wang A."/>
            <person name="Jiang F."/>
            <person name="Liu H."/>
            <person name="Zhao H."/>
            <person name="Xu D."/>
            <person name="Zhang Y."/>
        </authorList>
    </citation>
    <scope>NUCLEOTIDE SEQUENCE [LARGE SCALE GENOMIC DNA]</scope>
    <source>
        <strain evidence="2">cv. Punajuju</strain>
    </source>
</reference>
<dbReference type="Proteomes" id="UP001055811">
    <property type="component" value="Linkage Group LG05"/>
</dbReference>
<evidence type="ECO:0000313" key="1">
    <source>
        <dbReference type="EMBL" id="KAI3736698.1"/>
    </source>
</evidence>